<comment type="caution">
    <text evidence="2">The sequence shown here is derived from an EMBL/GenBank/DDBJ whole genome shotgun (WGS) entry which is preliminary data.</text>
</comment>
<organism evidence="2 3">
    <name type="scientific">Allacma fusca</name>
    <dbReference type="NCBI Taxonomy" id="39272"/>
    <lineage>
        <taxon>Eukaryota</taxon>
        <taxon>Metazoa</taxon>
        <taxon>Ecdysozoa</taxon>
        <taxon>Arthropoda</taxon>
        <taxon>Hexapoda</taxon>
        <taxon>Collembola</taxon>
        <taxon>Symphypleona</taxon>
        <taxon>Sminthuridae</taxon>
        <taxon>Allacma</taxon>
    </lineage>
</organism>
<gene>
    <name evidence="2" type="ORF">AFUS01_LOCUS46708</name>
</gene>
<sequence>MSVTNSTVSESQELSLTSEKFRLIAEQYNNIDAWMYAFPTPLAFFKFFQSKLDCITNQYSKVLELANQVKLYAERGLRNETDRNQLHKRIYTLEENLGKVQTCLYDERENYVKIVTDNELLKLENEDYRRKFQSVLLMSKIDERDVSLFMQKNPKAAVLTDRMIEIKDDIRKCVGPKKSQYELLNPVVLTKQVRVLEDHIKRLGEVQHEKEFALKEHLRLVEEEKAQMIESYETRLANSVDRSSELKDLVHSLVLENVTMGKKIISAEQDWLLERDKLLKVAAHTHFETLEPTTISNCLTKRRVSDDSEAVKRLTQKLGLLENKLMEKDNLIEEYKFKVLRMEKQTFQLQEIGDELKKIHKDDVRKLIDRNKAIEKRCEEIDSRRKLDNAGFREDVKALKNLLSSLERKFRLCEKKKSPGMHVNVPQKHLNAPSATERAVTAPGNYAGNVGVKSEVESEAEVKEVLTWEALNCLLAIAVLCDSSLISL</sequence>
<reference evidence="2" key="1">
    <citation type="submission" date="2021-06" db="EMBL/GenBank/DDBJ databases">
        <authorList>
            <person name="Hodson N. C."/>
            <person name="Mongue J. A."/>
            <person name="Jaron S. K."/>
        </authorList>
    </citation>
    <scope>NUCLEOTIDE SEQUENCE</scope>
</reference>
<proteinExistence type="predicted"/>
<protein>
    <submittedName>
        <fullName evidence="2">Uncharacterized protein</fullName>
    </submittedName>
</protein>
<evidence type="ECO:0000313" key="2">
    <source>
        <dbReference type="EMBL" id="CAG7837624.1"/>
    </source>
</evidence>
<feature type="coiled-coil region" evidence="1">
    <location>
        <begin position="364"/>
        <end position="416"/>
    </location>
</feature>
<dbReference type="PANTHER" id="PTHR22091">
    <property type="entry name" value="COILED-COIL DOMAIN-CONTAINING PROTEIN 77"/>
    <property type="match status" value="1"/>
</dbReference>
<name>A0A8J2LRQ8_9HEXA</name>
<dbReference type="EMBL" id="CAJVCH010571484">
    <property type="protein sequence ID" value="CAG7837624.1"/>
    <property type="molecule type" value="Genomic_DNA"/>
</dbReference>
<keyword evidence="1" id="KW-0175">Coiled coil</keyword>
<dbReference type="Proteomes" id="UP000708208">
    <property type="component" value="Unassembled WGS sequence"/>
</dbReference>
<dbReference type="OrthoDB" id="191169at2759"/>
<dbReference type="AlphaFoldDB" id="A0A8J2LRQ8"/>
<evidence type="ECO:0000256" key="1">
    <source>
        <dbReference type="SAM" id="Coils"/>
    </source>
</evidence>
<dbReference type="GO" id="GO:0005813">
    <property type="term" value="C:centrosome"/>
    <property type="evidence" value="ECO:0007669"/>
    <property type="project" value="TreeGrafter"/>
</dbReference>
<evidence type="ECO:0000313" key="3">
    <source>
        <dbReference type="Proteomes" id="UP000708208"/>
    </source>
</evidence>
<accession>A0A8J2LRQ8</accession>
<dbReference type="PANTHER" id="PTHR22091:SF1">
    <property type="entry name" value="COILED-COIL DOMAIN-CONTAINING PROTEIN 77"/>
    <property type="match status" value="1"/>
</dbReference>
<keyword evidence="3" id="KW-1185">Reference proteome</keyword>
<dbReference type="InterPro" id="IPR037696">
    <property type="entry name" value="CCDC77"/>
</dbReference>